<organism evidence="1 2">
    <name type="scientific">Trichonephila inaurata madagascariensis</name>
    <dbReference type="NCBI Taxonomy" id="2747483"/>
    <lineage>
        <taxon>Eukaryota</taxon>
        <taxon>Metazoa</taxon>
        <taxon>Ecdysozoa</taxon>
        <taxon>Arthropoda</taxon>
        <taxon>Chelicerata</taxon>
        <taxon>Arachnida</taxon>
        <taxon>Araneae</taxon>
        <taxon>Araneomorphae</taxon>
        <taxon>Entelegynae</taxon>
        <taxon>Araneoidea</taxon>
        <taxon>Nephilidae</taxon>
        <taxon>Trichonephila</taxon>
        <taxon>Trichonephila inaurata</taxon>
    </lineage>
</organism>
<accession>A0A8X6YJI6</accession>
<dbReference type="AlphaFoldDB" id="A0A8X6YJI6"/>
<dbReference type="EMBL" id="BMAV01019239">
    <property type="protein sequence ID" value="GFY72106.1"/>
    <property type="molecule type" value="Genomic_DNA"/>
</dbReference>
<protein>
    <recommendedName>
        <fullName evidence="3">Gag protein</fullName>
    </recommendedName>
</protein>
<keyword evidence="2" id="KW-1185">Reference proteome</keyword>
<dbReference type="OrthoDB" id="913062at2759"/>
<dbReference type="Proteomes" id="UP000886998">
    <property type="component" value="Unassembled WGS sequence"/>
</dbReference>
<evidence type="ECO:0000313" key="2">
    <source>
        <dbReference type="Proteomes" id="UP000886998"/>
    </source>
</evidence>
<reference evidence="1" key="1">
    <citation type="submission" date="2020-08" db="EMBL/GenBank/DDBJ databases">
        <title>Multicomponent nature underlies the extraordinary mechanical properties of spider dragline silk.</title>
        <authorList>
            <person name="Kono N."/>
            <person name="Nakamura H."/>
            <person name="Mori M."/>
            <person name="Yoshida Y."/>
            <person name="Ohtoshi R."/>
            <person name="Malay A.D."/>
            <person name="Moran D.A.P."/>
            <person name="Tomita M."/>
            <person name="Numata K."/>
            <person name="Arakawa K."/>
        </authorList>
    </citation>
    <scope>NUCLEOTIDE SEQUENCE</scope>
</reference>
<evidence type="ECO:0000313" key="1">
    <source>
        <dbReference type="EMBL" id="GFY72106.1"/>
    </source>
</evidence>
<evidence type="ECO:0008006" key="3">
    <source>
        <dbReference type="Google" id="ProtNLM"/>
    </source>
</evidence>
<sequence length="91" mass="10613">MFLTTGPVSSIKMDSSFDPLDSDNYSFWKDPIETCKRLEEHFRSDFHARVIGLTDEFFMCRMNAQEEKGLYTARIQSIVNQLKDTGRPIEE</sequence>
<gene>
    <name evidence="1" type="primary">AVEN_134018_1</name>
    <name evidence="1" type="ORF">TNIN_87741</name>
</gene>
<name>A0A8X6YJI6_9ARAC</name>
<proteinExistence type="predicted"/>
<comment type="caution">
    <text evidence="1">The sequence shown here is derived from an EMBL/GenBank/DDBJ whole genome shotgun (WGS) entry which is preliminary data.</text>
</comment>